<keyword evidence="14" id="KW-1185">Reference proteome</keyword>
<keyword evidence="9" id="KW-0479">Metal-binding</keyword>
<dbReference type="InterPro" id="IPR050448">
    <property type="entry name" value="OpgB/LTA_synthase_biosynth"/>
</dbReference>
<feature type="transmembrane region" description="Helical" evidence="11">
    <location>
        <begin position="12"/>
        <end position="32"/>
    </location>
</feature>
<reference evidence="14" key="1">
    <citation type="submission" date="2016-10" db="EMBL/GenBank/DDBJ databases">
        <authorList>
            <person name="Varghese N."/>
            <person name="Submissions S."/>
        </authorList>
    </citation>
    <scope>NUCLEOTIDE SEQUENCE [LARGE SCALE GENOMIC DNA]</scope>
    <source>
        <strain evidence="14">DSM 5463</strain>
    </source>
</reference>
<evidence type="ECO:0000256" key="6">
    <source>
        <dbReference type="ARBA" id="ARBA00022989"/>
    </source>
</evidence>
<evidence type="ECO:0000256" key="8">
    <source>
        <dbReference type="PIRSR" id="PIRSR005091-1"/>
    </source>
</evidence>
<organism evidence="13 14">
    <name type="scientific">Caloramator fervidus</name>
    <dbReference type="NCBI Taxonomy" id="29344"/>
    <lineage>
        <taxon>Bacteria</taxon>
        <taxon>Bacillati</taxon>
        <taxon>Bacillota</taxon>
        <taxon>Clostridia</taxon>
        <taxon>Eubacteriales</taxon>
        <taxon>Clostridiaceae</taxon>
        <taxon>Caloramator</taxon>
    </lineage>
</organism>
<evidence type="ECO:0000313" key="14">
    <source>
        <dbReference type="Proteomes" id="UP000242850"/>
    </source>
</evidence>
<evidence type="ECO:0000256" key="5">
    <source>
        <dbReference type="ARBA" id="ARBA00022692"/>
    </source>
</evidence>
<protein>
    <submittedName>
        <fullName evidence="13">Phosphoglycerol transferase MdoB</fullName>
    </submittedName>
</protein>
<dbReference type="GO" id="GO:0046872">
    <property type="term" value="F:metal ion binding"/>
    <property type="evidence" value="ECO:0007669"/>
    <property type="project" value="UniProtKB-KW"/>
</dbReference>
<dbReference type="SUPFAM" id="SSF53649">
    <property type="entry name" value="Alkaline phosphatase-like"/>
    <property type="match status" value="1"/>
</dbReference>
<keyword evidence="13" id="KW-0808">Transferase</keyword>
<evidence type="ECO:0000256" key="3">
    <source>
        <dbReference type="ARBA" id="ARBA00009983"/>
    </source>
</evidence>
<feature type="active site" evidence="8">
    <location>
        <position position="298"/>
    </location>
</feature>
<comment type="subcellular location">
    <subcellularLocation>
        <location evidence="1">Cell membrane</location>
        <topology evidence="1">Multi-pass membrane protein</topology>
    </subcellularLocation>
</comment>
<evidence type="ECO:0000256" key="4">
    <source>
        <dbReference type="ARBA" id="ARBA00022475"/>
    </source>
</evidence>
<evidence type="ECO:0000256" key="1">
    <source>
        <dbReference type="ARBA" id="ARBA00004651"/>
    </source>
</evidence>
<comment type="pathway">
    <text evidence="2">Cell wall biogenesis; lipoteichoic acid biosynthesis.</text>
</comment>
<feature type="binding site" evidence="10">
    <location>
        <position position="472"/>
    </location>
    <ligand>
        <name>Mn(2+)</name>
        <dbReference type="ChEBI" id="CHEBI:29035"/>
    </ligand>
</feature>
<keyword evidence="4" id="KW-1003">Cell membrane</keyword>
<feature type="transmembrane region" description="Helical" evidence="11">
    <location>
        <begin position="111"/>
        <end position="132"/>
    </location>
</feature>
<dbReference type="InterPro" id="IPR000917">
    <property type="entry name" value="Sulfatase_N"/>
</dbReference>
<dbReference type="EMBL" id="FNUK01000003">
    <property type="protein sequence ID" value="SEF52785.1"/>
    <property type="molecule type" value="Genomic_DNA"/>
</dbReference>
<dbReference type="PIRSF" id="PIRSF005091">
    <property type="entry name" value="Mmb_sulf_HI1246"/>
    <property type="match status" value="1"/>
</dbReference>
<feature type="transmembrane region" description="Helical" evidence="11">
    <location>
        <begin position="152"/>
        <end position="169"/>
    </location>
</feature>
<dbReference type="CDD" id="cd16015">
    <property type="entry name" value="LTA_synthase"/>
    <property type="match status" value="1"/>
</dbReference>
<keyword evidence="6 11" id="KW-1133">Transmembrane helix</keyword>
<feature type="binding site" evidence="10">
    <location>
        <position position="298"/>
    </location>
    <ligand>
        <name>Mn(2+)</name>
        <dbReference type="ChEBI" id="CHEBI:29035"/>
    </ligand>
</feature>
<dbReference type="PANTHER" id="PTHR47371">
    <property type="entry name" value="LIPOTEICHOIC ACID SYNTHASE"/>
    <property type="match status" value="1"/>
</dbReference>
<dbReference type="Gene3D" id="3.30.1120.170">
    <property type="match status" value="1"/>
</dbReference>
<dbReference type="OrthoDB" id="5901192at2"/>
<name>A0A1H5SQH6_9CLOT</name>
<evidence type="ECO:0000256" key="2">
    <source>
        <dbReference type="ARBA" id="ARBA00004936"/>
    </source>
</evidence>
<evidence type="ECO:0000256" key="11">
    <source>
        <dbReference type="SAM" id="Phobius"/>
    </source>
</evidence>
<dbReference type="Pfam" id="PF00884">
    <property type="entry name" value="Sulfatase"/>
    <property type="match status" value="1"/>
</dbReference>
<gene>
    <name evidence="13" type="ORF">SAMN05660865_00453</name>
</gene>
<proteinExistence type="inferred from homology"/>
<feature type="transmembrane region" description="Helical" evidence="11">
    <location>
        <begin position="38"/>
        <end position="57"/>
    </location>
</feature>
<feature type="binding site" evidence="10">
    <location>
        <position position="473"/>
    </location>
    <ligand>
        <name>Mn(2+)</name>
        <dbReference type="ChEBI" id="CHEBI:29035"/>
    </ligand>
</feature>
<dbReference type="AlphaFoldDB" id="A0A1H5SQH6"/>
<dbReference type="RefSeq" id="WP_103895465.1">
    <property type="nucleotide sequence ID" value="NZ_FNUK01000003.1"/>
</dbReference>
<accession>A0A1H5SQH6</accession>
<evidence type="ECO:0000313" key="13">
    <source>
        <dbReference type="EMBL" id="SEF52785.1"/>
    </source>
</evidence>
<sequence>MNKLRLSLKLLPDVYVFIFIIFTKMLIANKIMGLTSQANLYVFLGVLGSSLVFASFLTIFKFKTRYKAFYVFDFIISILLLIDTVYNRYFLDITSIALIKQAGLLGEVKDSVFALIKPWDFLYFIDFIFVYLFYNKFKKNFIEKETRFTKRVTAFIMIFILGIVFNYQSVKALSRNQPGILKTMYDKKYIASNIGSINFHMIDLYNFLTRNVLNIKKIDEKEIKDTLSWFENKNSNKNERYFGRYKGKNLIIVQLEAFQGFVLDKKINGIELTPNLNKIAKDSLVFKNYYYQTAWGGTSDAEFLSNVSLLPAREGAVYYQFAGNKYDSLAKELKNIGYFTCVMHANRPGFWNRTNMYKALGFDRYENENNFIIDEIQGMGLSDKSFFRQAVEKMKNYDRPFYSFLITLSSHFPYKDYQNKIANIIDVGEFEGDVVGDYLKAVKYTDEAVGILIDELKKAGLWDNSVVVFYGDHAAIPYENKNKLAKLLYGKEDLNTFEWVTAQKVVMMIHFPDEKIKGIDETTSGQMDLYPTLANLFGVKPKYVLGRDLLNDKEGFILTREGNFITNDVAYLKSLDKLVDLKTGKEVDKNKYNYLFEKYRTYLEMSNKMLEYDLLRYKDKK</sequence>
<feature type="binding site" evidence="10">
    <location>
        <position position="256"/>
    </location>
    <ligand>
        <name>Mn(2+)</name>
        <dbReference type="ChEBI" id="CHEBI:29035"/>
    </ligand>
</feature>
<dbReference type="Proteomes" id="UP000242850">
    <property type="component" value="Unassembled WGS sequence"/>
</dbReference>
<dbReference type="InterPro" id="IPR017850">
    <property type="entry name" value="Alkaline_phosphatase_core_sf"/>
</dbReference>
<evidence type="ECO:0000256" key="10">
    <source>
        <dbReference type="PIRSR" id="PIRSR005091-3"/>
    </source>
</evidence>
<evidence type="ECO:0000256" key="9">
    <source>
        <dbReference type="PIRSR" id="PIRSR005091-2"/>
    </source>
</evidence>
<keyword evidence="7 11" id="KW-0472">Membrane</keyword>
<evidence type="ECO:0000256" key="7">
    <source>
        <dbReference type="ARBA" id="ARBA00023136"/>
    </source>
</evidence>
<evidence type="ECO:0000259" key="12">
    <source>
        <dbReference type="Pfam" id="PF00884"/>
    </source>
</evidence>
<feature type="transmembrane region" description="Helical" evidence="11">
    <location>
        <begin position="69"/>
        <end position="91"/>
    </location>
</feature>
<keyword evidence="5 11" id="KW-0812">Transmembrane</keyword>
<dbReference type="PANTHER" id="PTHR47371:SF3">
    <property type="entry name" value="PHOSPHOGLYCEROL TRANSFERASE I"/>
    <property type="match status" value="1"/>
</dbReference>
<dbReference type="GO" id="GO:0016740">
    <property type="term" value="F:transferase activity"/>
    <property type="evidence" value="ECO:0007669"/>
    <property type="project" value="UniProtKB-KW"/>
</dbReference>
<feature type="binding site" evidence="9">
    <location>
        <position position="411"/>
    </location>
    <ligand>
        <name>substrate</name>
    </ligand>
</feature>
<dbReference type="GO" id="GO:0005886">
    <property type="term" value="C:plasma membrane"/>
    <property type="evidence" value="ECO:0007669"/>
    <property type="project" value="UniProtKB-SubCell"/>
</dbReference>
<feature type="domain" description="Sulfatase N-terminal" evidence="12">
    <location>
        <begin position="248"/>
        <end position="539"/>
    </location>
</feature>
<dbReference type="Gene3D" id="3.40.720.10">
    <property type="entry name" value="Alkaline Phosphatase, subunit A"/>
    <property type="match status" value="1"/>
</dbReference>
<comment type="similarity">
    <text evidence="3">Belongs to the LTA synthase family.</text>
</comment>
<keyword evidence="9" id="KW-0464">Manganese</keyword>
<dbReference type="InterPro" id="IPR012160">
    <property type="entry name" value="LtaS-like"/>
</dbReference>